<accession>U5QRA3</accession>
<dbReference type="eggNOG" id="COG0044">
    <property type="taxonomic scope" value="Bacteria"/>
</dbReference>
<evidence type="ECO:0000313" key="3">
    <source>
        <dbReference type="EMBL" id="AGY60184.1"/>
    </source>
</evidence>
<keyword evidence="4" id="KW-1185">Reference proteome</keyword>
<dbReference type="RefSeq" id="WP_023175514.1">
    <property type="nucleotide sequence ID" value="NC_022600.1"/>
</dbReference>
<protein>
    <submittedName>
        <fullName evidence="3">Dihydroorotase</fullName>
        <ecNumber evidence="3">3.5.2.3</ecNumber>
    </submittedName>
</protein>
<keyword evidence="3" id="KW-0378">Hydrolase</keyword>
<reference evidence="3 4" key="1">
    <citation type="journal article" date="2013" name="PLoS ONE">
        <title>Cultivation and Complete Genome Sequencing of Gloeobacter kilaueensis sp. nov., from a Lava Cave in Kilauea Caldera, Hawai'i.</title>
        <authorList>
            <person name="Saw J.H."/>
            <person name="Schatz M."/>
            <person name="Brown M.V."/>
            <person name="Kunkel D.D."/>
            <person name="Foster J.S."/>
            <person name="Shick H."/>
            <person name="Christensen S."/>
            <person name="Hou S."/>
            <person name="Wan X."/>
            <person name="Donachie S.P."/>
        </authorList>
    </citation>
    <scope>NUCLEOTIDE SEQUENCE [LARGE SCALE GENOMIC DNA]</scope>
    <source>
        <strain evidence="4">JS</strain>
    </source>
</reference>
<dbReference type="Proteomes" id="UP000017396">
    <property type="component" value="Chromosome"/>
</dbReference>
<dbReference type="InterPro" id="IPR011059">
    <property type="entry name" value="Metal-dep_hydrolase_composite"/>
</dbReference>
<dbReference type="GO" id="GO:0006145">
    <property type="term" value="P:purine nucleobase catabolic process"/>
    <property type="evidence" value="ECO:0007669"/>
    <property type="project" value="TreeGrafter"/>
</dbReference>
<keyword evidence="1" id="KW-0665">Pyrimidine biosynthesis</keyword>
<name>U5QRA3_GLOK1</name>
<evidence type="ECO:0000313" key="4">
    <source>
        <dbReference type="Proteomes" id="UP000017396"/>
    </source>
</evidence>
<dbReference type="GO" id="GO:0004151">
    <property type="term" value="F:dihydroorotase activity"/>
    <property type="evidence" value="ECO:0007669"/>
    <property type="project" value="UniProtKB-EC"/>
</dbReference>
<dbReference type="InterPro" id="IPR024403">
    <property type="entry name" value="DHOase_cat"/>
</dbReference>
<dbReference type="Gene3D" id="3.20.20.140">
    <property type="entry name" value="Metal-dependent hydrolases"/>
    <property type="match status" value="1"/>
</dbReference>
<dbReference type="GO" id="GO:0005737">
    <property type="term" value="C:cytoplasm"/>
    <property type="evidence" value="ECO:0007669"/>
    <property type="project" value="TreeGrafter"/>
</dbReference>
<dbReference type="PATRIC" id="fig|1183438.3.peg.3874"/>
<dbReference type="AlphaFoldDB" id="U5QRA3"/>
<dbReference type="Gene3D" id="2.30.40.10">
    <property type="entry name" value="Urease, subunit C, domain 1"/>
    <property type="match status" value="1"/>
</dbReference>
<dbReference type="Pfam" id="PF12890">
    <property type="entry name" value="DHOase"/>
    <property type="match status" value="1"/>
</dbReference>
<dbReference type="EC" id="3.5.2.3" evidence="3"/>
<dbReference type="KEGG" id="glj:GKIL_3938"/>
<dbReference type="EMBL" id="CP003587">
    <property type="protein sequence ID" value="AGY60184.1"/>
    <property type="molecule type" value="Genomic_DNA"/>
</dbReference>
<dbReference type="PANTHER" id="PTHR43668">
    <property type="entry name" value="ALLANTOINASE"/>
    <property type="match status" value="1"/>
</dbReference>
<dbReference type="GO" id="GO:0046872">
    <property type="term" value="F:metal ion binding"/>
    <property type="evidence" value="ECO:0007669"/>
    <property type="project" value="InterPro"/>
</dbReference>
<dbReference type="InterPro" id="IPR032466">
    <property type="entry name" value="Metal_Hydrolase"/>
</dbReference>
<evidence type="ECO:0000259" key="2">
    <source>
        <dbReference type="Pfam" id="PF12890"/>
    </source>
</evidence>
<dbReference type="OrthoDB" id="9765462at2"/>
<sequence>MAVVLLRQVRRLDPAAGLDSVDDWLWDAATGQMSRADGPPAVPERTIDGEGRLIVGPSLCDLYAHSGEPGHEEREDLRSLAAAALAGGYSQVALLPDTDPPVDEAAQVDSLRRKLPLFGIEALVLGAMTRSLKGESLADLADLSEAGVAGFTDARPITNWALLRRFLDYAAVFEKPVLVWPCLAALATGVALEGTWAVRLGLSARPVQAETIALTGLLELVRLTGRPIHLMRLSTARAVELVRQAKAEGLPITASTTIYHLSHASPELTGFDPRLRFDPPLGNPEDRAALIAALADGTIDAVASDHTPWTYEEKTLPFALAPAGAIALELTLPLLWTLVRGGSLDPLRAWAALSSAPRSILALENAPQSYVLFDPDQSWTPDSQTLKSRSQSTIWYGRPLQGRVLELLRRVTYTRLT</sequence>
<dbReference type="GO" id="GO:0006221">
    <property type="term" value="P:pyrimidine nucleotide biosynthetic process"/>
    <property type="evidence" value="ECO:0007669"/>
    <property type="project" value="UniProtKB-KW"/>
</dbReference>
<dbReference type="GO" id="GO:0004038">
    <property type="term" value="F:allantoinase activity"/>
    <property type="evidence" value="ECO:0007669"/>
    <property type="project" value="TreeGrafter"/>
</dbReference>
<proteinExistence type="predicted"/>
<dbReference type="PANTHER" id="PTHR43668:SF2">
    <property type="entry name" value="ALLANTOINASE"/>
    <property type="match status" value="1"/>
</dbReference>
<organism evidence="3 4">
    <name type="scientific">Gloeobacter kilaueensis (strain ATCC BAA-2537 / CCAP 1431/1 / ULC 316 / JS1)</name>
    <dbReference type="NCBI Taxonomy" id="1183438"/>
    <lineage>
        <taxon>Bacteria</taxon>
        <taxon>Bacillati</taxon>
        <taxon>Cyanobacteriota</taxon>
        <taxon>Cyanophyceae</taxon>
        <taxon>Gloeobacterales</taxon>
        <taxon>Gloeobacteraceae</taxon>
        <taxon>Gloeobacter</taxon>
    </lineage>
</organism>
<dbReference type="CDD" id="cd01317">
    <property type="entry name" value="DHOase_IIa"/>
    <property type="match status" value="1"/>
</dbReference>
<dbReference type="SUPFAM" id="SSF51556">
    <property type="entry name" value="Metallo-dependent hydrolases"/>
    <property type="match status" value="1"/>
</dbReference>
<dbReference type="NCBIfam" id="TIGR00857">
    <property type="entry name" value="pyrC_multi"/>
    <property type="match status" value="1"/>
</dbReference>
<feature type="domain" description="Dihydroorotase catalytic" evidence="2">
    <location>
        <begin position="51"/>
        <end position="155"/>
    </location>
</feature>
<evidence type="ECO:0000256" key="1">
    <source>
        <dbReference type="ARBA" id="ARBA00022975"/>
    </source>
</evidence>
<dbReference type="InterPro" id="IPR004722">
    <property type="entry name" value="DHOase"/>
</dbReference>
<dbReference type="InterPro" id="IPR050138">
    <property type="entry name" value="DHOase/Allantoinase_Hydrolase"/>
</dbReference>
<dbReference type="STRING" id="1183438.GKIL_3938"/>
<gene>
    <name evidence="3" type="primary">pyrC</name>
    <name evidence="3" type="ORF">GKIL_3938</name>
</gene>
<dbReference type="NCBIfam" id="NF005614">
    <property type="entry name" value="PRK07369.1"/>
    <property type="match status" value="1"/>
</dbReference>
<dbReference type="HOGENOM" id="CLU_015572_1_0_3"/>